<feature type="compositionally biased region" description="Pro residues" evidence="1">
    <location>
        <begin position="87"/>
        <end position="97"/>
    </location>
</feature>
<dbReference type="SMART" id="SM01100">
    <property type="entry name" value="CRAL_TRIO_N"/>
    <property type="match status" value="1"/>
</dbReference>
<feature type="compositionally biased region" description="Polar residues" evidence="1">
    <location>
        <begin position="25"/>
        <end position="35"/>
    </location>
</feature>
<reference evidence="3" key="1">
    <citation type="submission" date="2023-11" db="EMBL/GenBank/DDBJ databases">
        <authorList>
            <person name="Alioto T."/>
            <person name="Alioto T."/>
            <person name="Gomez Garrido J."/>
        </authorList>
    </citation>
    <scope>NUCLEOTIDE SEQUENCE</scope>
</reference>
<dbReference type="InterPro" id="IPR036865">
    <property type="entry name" value="CRAL-TRIO_dom_sf"/>
</dbReference>
<dbReference type="PANTHER" id="PTHR45824">
    <property type="entry name" value="GH16843P"/>
    <property type="match status" value="1"/>
</dbReference>
<accession>A0AAI8YTS5</accession>
<dbReference type="InterPro" id="IPR011074">
    <property type="entry name" value="CRAL/TRIO_N_dom"/>
</dbReference>
<dbReference type="Gene3D" id="3.40.525.10">
    <property type="entry name" value="CRAL-TRIO lipid binding domain"/>
    <property type="match status" value="1"/>
</dbReference>
<dbReference type="Pfam" id="PF03765">
    <property type="entry name" value="CRAL_TRIO_N"/>
    <property type="match status" value="1"/>
</dbReference>
<evidence type="ECO:0000313" key="4">
    <source>
        <dbReference type="Proteomes" id="UP001296104"/>
    </source>
</evidence>
<dbReference type="AlphaFoldDB" id="A0AAI8YTS5"/>
<sequence length="414" mass="46106">MADTTRTEPVPNGQLVDEKAAAPPYSSQHLNPNGSEESRPDSLVSADSFKSTSSELPSTTDTPSSSAKTTAADEEEWKPPVDGPLKTPIPKPLPSCKPIPEAKLSPEQETKYATVLAAVSSWQTLPSTTAKNAPQAPLEERERMFLTRECLLRYLRATKWKTGDALKRIQGTLSWRREYGADTFTHEYISPENETGKQVQLGYDNDARPLLYLSPGKQNTKMSDRQIHHLCYMLDRMIDMMPPGVENSALVISFKGAASGTVPSVGQARAVLNILQTHNPERLGKALISETPWYVNTFFKLISPFIDPVTREKMKFNEDLKNYVPAAQLCSTHGGHLNFEYDHSVYWPALDEECKRRRAAYKLRWEKGGKMIGEYEEYLRGGNHLSLQQTLDSAKDDSTANAEKVAASVSKLSV</sequence>
<evidence type="ECO:0000313" key="3">
    <source>
        <dbReference type="EMBL" id="CAK3862488.1"/>
    </source>
</evidence>
<proteinExistence type="predicted"/>
<dbReference type="InterPro" id="IPR052578">
    <property type="entry name" value="PI_Transfer_CRAL-TRIO"/>
</dbReference>
<protein>
    <recommendedName>
        <fullName evidence="2">CRAL-TRIO domain-containing protein</fullName>
    </recommendedName>
</protein>
<dbReference type="EMBL" id="CAVMBE010000007">
    <property type="protein sequence ID" value="CAK3862488.1"/>
    <property type="molecule type" value="Genomic_DNA"/>
</dbReference>
<dbReference type="PROSITE" id="PS50191">
    <property type="entry name" value="CRAL_TRIO"/>
    <property type="match status" value="1"/>
</dbReference>
<dbReference type="Pfam" id="PF00650">
    <property type="entry name" value="CRAL_TRIO"/>
    <property type="match status" value="1"/>
</dbReference>
<dbReference type="SUPFAM" id="SSF52087">
    <property type="entry name" value="CRAL/TRIO domain"/>
    <property type="match status" value="1"/>
</dbReference>
<organism evidence="3 4">
    <name type="scientific">Lecanosticta acicola</name>
    <dbReference type="NCBI Taxonomy" id="111012"/>
    <lineage>
        <taxon>Eukaryota</taxon>
        <taxon>Fungi</taxon>
        <taxon>Dikarya</taxon>
        <taxon>Ascomycota</taxon>
        <taxon>Pezizomycotina</taxon>
        <taxon>Dothideomycetes</taxon>
        <taxon>Dothideomycetidae</taxon>
        <taxon>Mycosphaerellales</taxon>
        <taxon>Mycosphaerellaceae</taxon>
        <taxon>Lecanosticta</taxon>
    </lineage>
</organism>
<feature type="domain" description="CRAL-TRIO" evidence="2">
    <location>
        <begin position="201"/>
        <end position="341"/>
    </location>
</feature>
<dbReference type="Proteomes" id="UP001296104">
    <property type="component" value="Unassembled WGS sequence"/>
</dbReference>
<gene>
    <name evidence="3" type="ORF">LECACI_7A001842</name>
</gene>
<evidence type="ECO:0000256" key="1">
    <source>
        <dbReference type="SAM" id="MobiDB-lite"/>
    </source>
</evidence>
<dbReference type="SUPFAM" id="SSF46938">
    <property type="entry name" value="CRAL/TRIO N-terminal domain"/>
    <property type="match status" value="1"/>
</dbReference>
<dbReference type="InterPro" id="IPR036273">
    <property type="entry name" value="CRAL/TRIO_N_dom_sf"/>
</dbReference>
<dbReference type="PANTHER" id="PTHR45824:SF29">
    <property type="entry name" value="GH16843P"/>
    <property type="match status" value="1"/>
</dbReference>
<dbReference type="CDD" id="cd00170">
    <property type="entry name" value="SEC14"/>
    <property type="match status" value="1"/>
</dbReference>
<dbReference type="SMART" id="SM00516">
    <property type="entry name" value="SEC14"/>
    <property type="match status" value="1"/>
</dbReference>
<dbReference type="InterPro" id="IPR001251">
    <property type="entry name" value="CRAL-TRIO_dom"/>
</dbReference>
<keyword evidence="4" id="KW-1185">Reference proteome</keyword>
<evidence type="ECO:0000259" key="2">
    <source>
        <dbReference type="PROSITE" id="PS50191"/>
    </source>
</evidence>
<feature type="compositionally biased region" description="Polar residues" evidence="1">
    <location>
        <begin position="48"/>
        <end position="69"/>
    </location>
</feature>
<dbReference type="GO" id="GO:0008526">
    <property type="term" value="F:phosphatidylinositol transfer activity"/>
    <property type="evidence" value="ECO:0007669"/>
    <property type="project" value="TreeGrafter"/>
</dbReference>
<comment type="caution">
    <text evidence="3">The sequence shown here is derived from an EMBL/GenBank/DDBJ whole genome shotgun (WGS) entry which is preliminary data.</text>
</comment>
<feature type="region of interest" description="Disordered" evidence="1">
    <location>
        <begin position="1"/>
        <end position="98"/>
    </location>
</feature>
<name>A0AAI8YTS5_9PEZI</name>